<feature type="non-terminal residue" evidence="1">
    <location>
        <position position="62"/>
    </location>
</feature>
<dbReference type="Proteomes" id="UP001152795">
    <property type="component" value="Unassembled WGS sequence"/>
</dbReference>
<name>A0A7D9F1G6_PARCT</name>
<proteinExistence type="predicted"/>
<sequence>MENHQEESKDVNDLKRIRNGRLPKEPYASDPHYIVFVRHLSLGVLTCMFSLDDSVYYMYDWA</sequence>
<evidence type="ECO:0000313" key="1">
    <source>
        <dbReference type="EMBL" id="CAB4020023.1"/>
    </source>
</evidence>
<accession>A0A7D9F1G6</accession>
<comment type="caution">
    <text evidence="1">The sequence shown here is derived from an EMBL/GenBank/DDBJ whole genome shotgun (WGS) entry which is preliminary data.</text>
</comment>
<dbReference type="OrthoDB" id="5988868at2759"/>
<evidence type="ECO:0000313" key="2">
    <source>
        <dbReference type="Proteomes" id="UP001152795"/>
    </source>
</evidence>
<protein>
    <submittedName>
        <fullName evidence="1">Uncharacterized protein</fullName>
    </submittedName>
</protein>
<keyword evidence="2" id="KW-1185">Reference proteome</keyword>
<reference evidence="1" key="1">
    <citation type="submission" date="2020-04" db="EMBL/GenBank/DDBJ databases">
        <authorList>
            <person name="Alioto T."/>
            <person name="Alioto T."/>
            <person name="Gomez Garrido J."/>
        </authorList>
    </citation>
    <scope>NUCLEOTIDE SEQUENCE</scope>
    <source>
        <strain evidence="1">A484AB</strain>
    </source>
</reference>
<gene>
    <name evidence="1" type="ORF">PACLA_8A030296</name>
</gene>
<dbReference type="EMBL" id="CACRXK020010743">
    <property type="protein sequence ID" value="CAB4020023.1"/>
    <property type="molecule type" value="Genomic_DNA"/>
</dbReference>
<dbReference type="AlphaFoldDB" id="A0A7D9F1G6"/>
<organism evidence="1 2">
    <name type="scientific">Paramuricea clavata</name>
    <name type="common">Red gorgonian</name>
    <name type="synonym">Violescent sea-whip</name>
    <dbReference type="NCBI Taxonomy" id="317549"/>
    <lineage>
        <taxon>Eukaryota</taxon>
        <taxon>Metazoa</taxon>
        <taxon>Cnidaria</taxon>
        <taxon>Anthozoa</taxon>
        <taxon>Octocorallia</taxon>
        <taxon>Malacalcyonacea</taxon>
        <taxon>Plexauridae</taxon>
        <taxon>Paramuricea</taxon>
    </lineage>
</organism>